<keyword evidence="5 9" id="KW-0238">DNA-binding</keyword>
<dbReference type="Proteomes" id="UP000094271">
    <property type="component" value="Unassembled WGS sequence"/>
</dbReference>
<dbReference type="Pfam" id="PF00486">
    <property type="entry name" value="Trans_reg_C"/>
    <property type="match status" value="1"/>
</dbReference>
<dbReference type="Proteomes" id="UP000094067">
    <property type="component" value="Unassembled WGS sequence"/>
</dbReference>
<feature type="modified residue" description="4-aspartylphosphate" evidence="8">
    <location>
        <position position="52"/>
    </location>
</feature>
<dbReference type="Gene3D" id="1.10.10.10">
    <property type="entry name" value="Winged helix-like DNA-binding domain superfamily/Winged helix DNA-binding domain"/>
    <property type="match status" value="1"/>
</dbReference>
<name>A0A1E3UDD1_9FIRM</name>
<protein>
    <recommendedName>
        <fullName evidence="1">Stage 0 sporulation protein A homolog</fullName>
    </recommendedName>
</protein>
<evidence type="ECO:0000256" key="5">
    <source>
        <dbReference type="ARBA" id="ARBA00023125"/>
    </source>
</evidence>
<evidence type="ECO:0000256" key="8">
    <source>
        <dbReference type="PROSITE-ProRule" id="PRU00169"/>
    </source>
</evidence>
<dbReference type="Gene3D" id="6.10.250.690">
    <property type="match status" value="1"/>
</dbReference>
<dbReference type="GO" id="GO:0006355">
    <property type="term" value="P:regulation of DNA-templated transcription"/>
    <property type="evidence" value="ECO:0007669"/>
    <property type="project" value="InterPro"/>
</dbReference>
<evidence type="ECO:0000259" key="10">
    <source>
        <dbReference type="PROSITE" id="PS50110"/>
    </source>
</evidence>
<dbReference type="AlphaFoldDB" id="A0A1E3UDD1"/>
<comment type="caution">
    <text evidence="13">The sequence shown here is derived from an EMBL/GenBank/DDBJ whole genome shotgun (WGS) entry which is preliminary data.</text>
</comment>
<keyword evidence="6" id="KW-0804">Transcription</keyword>
<dbReference type="OrthoDB" id="9803564at2"/>
<organism evidence="13 15">
    <name type="scientific">Eisenbergiella tayi</name>
    <dbReference type="NCBI Taxonomy" id="1432052"/>
    <lineage>
        <taxon>Bacteria</taxon>
        <taxon>Bacillati</taxon>
        <taxon>Bacillota</taxon>
        <taxon>Clostridia</taxon>
        <taxon>Lachnospirales</taxon>
        <taxon>Lachnospiraceae</taxon>
        <taxon>Eisenbergiella</taxon>
    </lineage>
</organism>
<dbReference type="SUPFAM" id="SSF52172">
    <property type="entry name" value="CheY-like"/>
    <property type="match status" value="1"/>
</dbReference>
<dbReference type="RefSeq" id="WP_021639912.1">
    <property type="nucleotide sequence ID" value="NZ_MCGH01000003.1"/>
</dbReference>
<dbReference type="SMART" id="SM00448">
    <property type="entry name" value="REC"/>
    <property type="match status" value="1"/>
</dbReference>
<dbReference type="EMBL" id="MEHA01000025">
    <property type="protein sequence ID" value="ODR46056.1"/>
    <property type="molecule type" value="Genomic_DNA"/>
</dbReference>
<keyword evidence="4" id="KW-0805">Transcription regulation</keyword>
<sequence>MQNILLIEDEENLNRGISLKLKKEGYTVFSASTVTEGLYIFHNNKIDLVICDIGLPDGTGLDVCNTLRKKSDVLFLFLTALDTEVDMITGYEMGADDYITKPFSMSVLISKINAILKRNARSLDTVIHSGELTFFLDEKRVTKGDTPLSITPTDWKLLTVFIENPRRILSRNQLLEHLWDINSDYVDENAVAVNIRRLREKIETDPSNPVYIKNVRGLGYVWEMECDTK</sequence>
<dbReference type="PANTHER" id="PTHR48111:SF1">
    <property type="entry name" value="TWO-COMPONENT RESPONSE REGULATOR ORR33"/>
    <property type="match status" value="1"/>
</dbReference>
<dbReference type="CDD" id="cd00383">
    <property type="entry name" value="trans_reg_C"/>
    <property type="match status" value="1"/>
</dbReference>
<evidence type="ECO:0000313" key="14">
    <source>
        <dbReference type="Proteomes" id="UP000094067"/>
    </source>
</evidence>
<dbReference type="Gene3D" id="3.40.50.2300">
    <property type="match status" value="1"/>
</dbReference>
<proteinExistence type="predicted"/>
<feature type="domain" description="Response regulatory" evidence="10">
    <location>
        <begin position="3"/>
        <end position="116"/>
    </location>
</feature>
<dbReference type="PANTHER" id="PTHR48111">
    <property type="entry name" value="REGULATOR OF RPOS"/>
    <property type="match status" value="1"/>
</dbReference>
<dbReference type="InterPro" id="IPR001789">
    <property type="entry name" value="Sig_transdc_resp-reg_receiver"/>
</dbReference>
<keyword evidence="3" id="KW-0902">Two-component regulatory system</keyword>
<evidence type="ECO:0000256" key="3">
    <source>
        <dbReference type="ARBA" id="ARBA00023012"/>
    </source>
</evidence>
<dbReference type="PROSITE" id="PS51755">
    <property type="entry name" value="OMPR_PHOB"/>
    <property type="match status" value="1"/>
</dbReference>
<dbReference type="EMBL" id="MCGH01000003">
    <property type="protein sequence ID" value="ODM03764.1"/>
    <property type="molecule type" value="Genomic_DNA"/>
</dbReference>
<dbReference type="PROSITE" id="PS50110">
    <property type="entry name" value="RESPONSE_REGULATORY"/>
    <property type="match status" value="1"/>
</dbReference>
<evidence type="ECO:0000256" key="2">
    <source>
        <dbReference type="ARBA" id="ARBA00022553"/>
    </source>
</evidence>
<evidence type="ECO:0000259" key="11">
    <source>
        <dbReference type="PROSITE" id="PS51755"/>
    </source>
</evidence>
<dbReference type="PATRIC" id="fig|1432052.4.peg.5070"/>
<gene>
    <name evidence="12" type="primary">regX3_6</name>
    <name evidence="13" type="ORF">BEI59_25865</name>
    <name evidence="12" type="ORF">BEI61_04566</name>
</gene>
<comment type="function">
    <text evidence="7">May play the central regulatory role in sporulation. It may be an element of the effector pathway responsible for the activation of sporulation genes in response to nutritional stress. Spo0A may act in concert with spo0H (a sigma factor) to control the expression of some genes that are critical to the sporulation process.</text>
</comment>
<dbReference type="InterPro" id="IPR039420">
    <property type="entry name" value="WalR-like"/>
</dbReference>
<accession>A0A1E3UDD1</accession>
<dbReference type="CDD" id="cd17574">
    <property type="entry name" value="REC_OmpR"/>
    <property type="match status" value="1"/>
</dbReference>
<reference evidence="13 15" key="2">
    <citation type="submission" date="2016-08" db="EMBL/GenBank/DDBJ databases">
        <authorList>
            <person name="Seilhamer J.J."/>
        </authorList>
    </citation>
    <scope>NUCLEOTIDE SEQUENCE [LARGE SCALE GENOMIC DNA]</scope>
    <source>
        <strain evidence="13 15">NML150140-1</strain>
    </source>
</reference>
<dbReference type="GO" id="GO:0000976">
    <property type="term" value="F:transcription cis-regulatory region binding"/>
    <property type="evidence" value="ECO:0007669"/>
    <property type="project" value="TreeGrafter"/>
</dbReference>
<evidence type="ECO:0000313" key="13">
    <source>
        <dbReference type="EMBL" id="ODR46056.1"/>
    </source>
</evidence>
<feature type="DNA-binding region" description="OmpR/PhoB-type" evidence="9">
    <location>
        <begin position="124"/>
        <end position="224"/>
    </location>
</feature>
<dbReference type="InterPro" id="IPR036388">
    <property type="entry name" value="WH-like_DNA-bd_sf"/>
</dbReference>
<dbReference type="GO" id="GO:0005829">
    <property type="term" value="C:cytosol"/>
    <property type="evidence" value="ECO:0007669"/>
    <property type="project" value="TreeGrafter"/>
</dbReference>
<evidence type="ECO:0000256" key="4">
    <source>
        <dbReference type="ARBA" id="ARBA00023015"/>
    </source>
</evidence>
<evidence type="ECO:0000256" key="7">
    <source>
        <dbReference type="ARBA" id="ARBA00024867"/>
    </source>
</evidence>
<reference evidence="12 14" key="1">
    <citation type="submission" date="2016-07" db="EMBL/GenBank/DDBJ databases">
        <title>Characterization of isolates of Eisenbergiella tayi derived from blood cultures, using whole genome sequencing.</title>
        <authorList>
            <person name="Burdz T."/>
            <person name="Wiebe D."/>
            <person name="Huynh C."/>
            <person name="Bernard K."/>
        </authorList>
    </citation>
    <scope>NUCLEOTIDE SEQUENCE [LARGE SCALE GENOMIC DNA]</scope>
    <source>
        <strain evidence="12 14">NML 110608</strain>
    </source>
</reference>
<dbReference type="Pfam" id="PF00072">
    <property type="entry name" value="Response_reg"/>
    <property type="match status" value="1"/>
</dbReference>
<dbReference type="InterPro" id="IPR011006">
    <property type="entry name" value="CheY-like_superfamily"/>
</dbReference>
<evidence type="ECO:0000313" key="15">
    <source>
        <dbReference type="Proteomes" id="UP000094271"/>
    </source>
</evidence>
<keyword evidence="2 8" id="KW-0597">Phosphoprotein</keyword>
<dbReference type="GO" id="GO:0000156">
    <property type="term" value="F:phosphorelay response regulator activity"/>
    <property type="evidence" value="ECO:0007669"/>
    <property type="project" value="TreeGrafter"/>
</dbReference>
<evidence type="ECO:0000256" key="6">
    <source>
        <dbReference type="ARBA" id="ARBA00023163"/>
    </source>
</evidence>
<dbReference type="SMART" id="SM00862">
    <property type="entry name" value="Trans_reg_C"/>
    <property type="match status" value="1"/>
</dbReference>
<evidence type="ECO:0000256" key="9">
    <source>
        <dbReference type="PROSITE-ProRule" id="PRU01091"/>
    </source>
</evidence>
<evidence type="ECO:0000256" key="1">
    <source>
        <dbReference type="ARBA" id="ARBA00018672"/>
    </source>
</evidence>
<dbReference type="InterPro" id="IPR001867">
    <property type="entry name" value="OmpR/PhoB-type_DNA-bd"/>
</dbReference>
<feature type="domain" description="OmpR/PhoB-type" evidence="11">
    <location>
        <begin position="124"/>
        <end position="224"/>
    </location>
</feature>
<evidence type="ECO:0000313" key="12">
    <source>
        <dbReference type="EMBL" id="ODM03764.1"/>
    </source>
</evidence>
<dbReference type="GO" id="GO:0032993">
    <property type="term" value="C:protein-DNA complex"/>
    <property type="evidence" value="ECO:0007669"/>
    <property type="project" value="TreeGrafter"/>
</dbReference>